<name>A0A183HJ63_9BILA</name>
<reference evidence="1 2" key="2">
    <citation type="submission" date="2018-11" db="EMBL/GenBank/DDBJ databases">
        <authorList>
            <consortium name="Pathogen Informatics"/>
        </authorList>
    </citation>
    <scope>NUCLEOTIDE SEQUENCE [LARGE SCALE GENOMIC DNA]</scope>
</reference>
<keyword evidence="2" id="KW-1185">Reference proteome</keyword>
<evidence type="ECO:0000313" key="3">
    <source>
        <dbReference type="WBParaSite" id="OFLC_0000752401-mRNA-1"/>
    </source>
</evidence>
<dbReference type="AlphaFoldDB" id="A0A183HJ63"/>
<organism evidence="3">
    <name type="scientific">Onchocerca flexuosa</name>
    <dbReference type="NCBI Taxonomy" id="387005"/>
    <lineage>
        <taxon>Eukaryota</taxon>
        <taxon>Metazoa</taxon>
        <taxon>Ecdysozoa</taxon>
        <taxon>Nematoda</taxon>
        <taxon>Chromadorea</taxon>
        <taxon>Rhabditida</taxon>
        <taxon>Spirurina</taxon>
        <taxon>Spiruromorpha</taxon>
        <taxon>Filarioidea</taxon>
        <taxon>Onchocercidae</taxon>
        <taxon>Onchocerca</taxon>
    </lineage>
</organism>
<sequence length="104" mass="11552">MDRSSFEALQISLSAFPAGRINSGNNCIDQGILAVERCDWVCFYVEKTGAVGVVLRSTVIFRSLPWTDSDEFADFCIPTGIEKSFPLSPFHFQLFQVISAPVRS</sequence>
<reference evidence="3" key="1">
    <citation type="submission" date="2016-06" db="UniProtKB">
        <authorList>
            <consortium name="WormBaseParasite"/>
        </authorList>
    </citation>
    <scope>IDENTIFICATION</scope>
</reference>
<evidence type="ECO:0000313" key="1">
    <source>
        <dbReference type="EMBL" id="VDO51374.1"/>
    </source>
</evidence>
<evidence type="ECO:0000313" key="2">
    <source>
        <dbReference type="Proteomes" id="UP000267606"/>
    </source>
</evidence>
<dbReference type="WBParaSite" id="OFLC_0000752401-mRNA-1">
    <property type="protein sequence ID" value="OFLC_0000752401-mRNA-1"/>
    <property type="gene ID" value="OFLC_0000752401"/>
</dbReference>
<accession>A0A183HJ63</accession>
<dbReference type="Proteomes" id="UP000267606">
    <property type="component" value="Unassembled WGS sequence"/>
</dbReference>
<proteinExistence type="predicted"/>
<dbReference type="EMBL" id="UZAJ01007913">
    <property type="protein sequence ID" value="VDO51374.1"/>
    <property type="molecule type" value="Genomic_DNA"/>
</dbReference>
<protein>
    <submittedName>
        <fullName evidence="1 3">Uncharacterized protein</fullName>
    </submittedName>
</protein>
<gene>
    <name evidence="1" type="ORF">OFLC_LOCUS7524</name>
</gene>